<reference evidence="1" key="2">
    <citation type="submission" date="2018-07" db="EMBL/GenBank/DDBJ databases">
        <authorList>
            <consortium name="NCBI Pathogen Detection Project"/>
        </authorList>
    </citation>
    <scope>NUCLEOTIDE SEQUENCE</scope>
    <source>
        <strain evidence="1">1363-65</strain>
    </source>
</reference>
<dbReference type="InterPro" id="IPR006448">
    <property type="entry name" value="Phage_term_ssu_P27"/>
</dbReference>
<evidence type="ECO:0000313" key="1">
    <source>
        <dbReference type="EMBL" id="HAE8104633.1"/>
    </source>
</evidence>
<comment type="caution">
    <text evidence="1">The sequence shown here is derived from an EMBL/GenBank/DDBJ whole genome shotgun (WGS) entry which is preliminary data.</text>
</comment>
<organism evidence="1">
    <name type="scientific">Salmonella enterica subsp. indica serovar 45:a:e,n,x</name>
    <dbReference type="NCBI Taxonomy" id="1307500"/>
    <lineage>
        <taxon>Bacteria</taxon>
        <taxon>Pseudomonadati</taxon>
        <taxon>Pseudomonadota</taxon>
        <taxon>Gammaproteobacteria</taxon>
        <taxon>Enterobacterales</taxon>
        <taxon>Enterobacteriaceae</taxon>
        <taxon>Salmonella</taxon>
    </lineage>
</organism>
<name>A0A737BXN9_SALER</name>
<accession>A0A737BXN9</accession>
<dbReference type="EMBL" id="DAATDB010000067">
    <property type="protein sequence ID" value="HAE8104633.1"/>
    <property type="molecule type" value="Genomic_DNA"/>
</dbReference>
<proteinExistence type="predicted"/>
<dbReference type="AlphaFoldDB" id="A0A737BXN9"/>
<dbReference type="Pfam" id="PF05119">
    <property type="entry name" value="Terminase_4"/>
    <property type="match status" value="1"/>
</dbReference>
<feature type="non-terminal residue" evidence="1">
    <location>
        <position position="1"/>
    </location>
</feature>
<reference evidence="1" key="1">
    <citation type="journal article" date="2018" name="Genome Biol.">
        <title>SKESA: strategic k-mer extension for scrupulous assemblies.</title>
        <authorList>
            <person name="Souvorov A."/>
            <person name="Agarwala R."/>
            <person name="Lipman D.J."/>
        </authorList>
    </citation>
    <scope>NUCLEOTIDE SEQUENCE</scope>
    <source>
        <strain evidence="1">1363-65</strain>
    </source>
</reference>
<gene>
    <name evidence="1" type="ORF">GNC09_004783</name>
</gene>
<sequence length="45" mass="5018">VAMLADADRRFKSYLVEFGLTPAARTKVKVDGGEEKEDPLNQFFG</sequence>
<protein>
    <submittedName>
        <fullName evidence="1">P27 family phage terminase small subunit</fullName>
    </submittedName>
</protein>